<keyword evidence="1" id="KW-1133">Transmembrane helix</keyword>
<reference evidence="4" key="1">
    <citation type="journal article" date="2019" name="Int. J. Syst. Evol. Microbiol.">
        <title>The Global Catalogue of Microorganisms (GCM) 10K type strain sequencing project: providing services to taxonomists for standard genome sequencing and annotation.</title>
        <authorList>
            <consortium name="The Broad Institute Genomics Platform"/>
            <consortium name="The Broad Institute Genome Sequencing Center for Infectious Disease"/>
            <person name="Wu L."/>
            <person name="Ma J."/>
        </authorList>
    </citation>
    <scope>NUCLEOTIDE SEQUENCE [LARGE SCALE GENOMIC DNA]</scope>
    <source>
        <strain evidence="4">CGMCC 1.18578</strain>
    </source>
</reference>
<keyword evidence="4" id="KW-1185">Reference proteome</keyword>
<dbReference type="Pfam" id="PF02517">
    <property type="entry name" value="Rce1-like"/>
    <property type="match status" value="1"/>
</dbReference>
<dbReference type="EMBL" id="JBHSNC010000010">
    <property type="protein sequence ID" value="MFC5528541.1"/>
    <property type="molecule type" value="Genomic_DNA"/>
</dbReference>
<comment type="caution">
    <text evidence="3">The sequence shown here is derived from an EMBL/GenBank/DDBJ whole genome shotgun (WGS) entry which is preliminary data.</text>
</comment>
<evidence type="ECO:0000256" key="1">
    <source>
        <dbReference type="SAM" id="Phobius"/>
    </source>
</evidence>
<feature type="transmembrane region" description="Helical" evidence="1">
    <location>
        <begin position="284"/>
        <end position="303"/>
    </location>
</feature>
<keyword evidence="1" id="KW-0812">Transmembrane</keyword>
<feature type="transmembrane region" description="Helical" evidence="1">
    <location>
        <begin position="379"/>
        <end position="400"/>
    </location>
</feature>
<dbReference type="Proteomes" id="UP001596108">
    <property type="component" value="Unassembled WGS sequence"/>
</dbReference>
<accession>A0ABW0QU93</accession>
<name>A0ABW0QU93_9BACL</name>
<dbReference type="RefSeq" id="WP_378110382.1">
    <property type="nucleotide sequence ID" value="NZ_JBHSNC010000010.1"/>
</dbReference>
<feature type="transmembrane region" description="Helical" evidence="1">
    <location>
        <begin position="323"/>
        <end position="344"/>
    </location>
</feature>
<feature type="domain" description="CAAX prenyl protease 2/Lysostaphin resistance protein A-like" evidence="2">
    <location>
        <begin position="417"/>
        <end position="527"/>
    </location>
</feature>
<feature type="transmembrane region" description="Helical" evidence="1">
    <location>
        <begin position="465"/>
        <end position="487"/>
    </location>
</feature>
<protein>
    <recommendedName>
        <fullName evidence="2">CAAX prenyl protease 2/Lysostaphin resistance protein A-like domain-containing protein</fullName>
    </recommendedName>
</protein>
<evidence type="ECO:0000313" key="4">
    <source>
        <dbReference type="Proteomes" id="UP001596108"/>
    </source>
</evidence>
<gene>
    <name evidence="3" type="ORF">ACFPQ4_03620</name>
</gene>
<dbReference type="InterPro" id="IPR003675">
    <property type="entry name" value="Rce1/LyrA-like_dom"/>
</dbReference>
<feature type="transmembrane region" description="Helical" evidence="1">
    <location>
        <begin position="543"/>
        <end position="564"/>
    </location>
</feature>
<keyword evidence="1" id="KW-0472">Membrane</keyword>
<sequence>MPQHNQASLSRRWVWTAAISLLLFLFIQVLPTTYQQLQSDDQKVLTRAQAENQAVSIAEKRFGIERGTIGKVTVTQLSDSDAVGYYAKNNLMSEYDKRLDATLPTDYYRVDLHLGGSSGTLKLLLHLKSGNLVGWRHQASGGIGAENKTASESGNGQAEAERALRFASAWGIDAGSWEWSGIHEADGSSVFVSKQSDVGEAQQWLKVRVPRSFETSGSSATPWDGGYVLYGTQLPASFLGYMDKQEHLASQISKFGYIVPQMLLLVCAIVAAGTYAAHSSYRRGIFLALVFFALYVAFTYNLIPGMRASVMGTSTGVSDTLNPSLITVSLIIYGAMGLLTYLSAVGGDGLWKSMGVALWPRWKDAGYGETVLQSMKTGYFLAFILLGAQSVILIVLQQLLGSFAASDPSQSTYNMTYPWLLPILAWCAGISEELQSRLFGIGLFRRWFVGGVRKLLGREPSARTVSWLTFAAMLPPGLLWALGHVGYAVYPIYTRTIELVLLSLLFGWFMLRFGLMAVIFAHVTLDAILMGVQLLSDGLPGDYWSGLFSLLMPGLAGIAIWWLHRRLSARPGHMV</sequence>
<feature type="transmembrane region" description="Helical" evidence="1">
    <location>
        <begin position="12"/>
        <end position="30"/>
    </location>
</feature>
<proteinExistence type="predicted"/>
<organism evidence="3 4">
    <name type="scientific">Cohnella yongneupensis</name>
    <dbReference type="NCBI Taxonomy" id="425006"/>
    <lineage>
        <taxon>Bacteria</taxon>
        <taxon>Bacillati</taxon>
        <taxon>Bacillota</taxon>
        <taxon>Bacilli</taxon>
        <taxon>Bacillales</taxon>
        <taxon>Paenibacillaceae</taxon>
        <taxon>Cohnella</taxon>
    </lineage>
</organism>
<evidence type="ECO:0000259" key="2">
    <source>
        <dbReference type="Pfam" id="PF02517"/>
    </source>
</evidence>
<feature type="transmembrane region" description="Helical" evidence="1">
    <location>
        <begin position="499"/>
        <end position="523"/>
    </location>
</feature>
<feature type="transmembrane region" description="Helical" evidence="1">
    <location>
        <begin position="255"/>
        <end position="277"/>
    </location>
</feature>
<evidence type="ECO:0000313" key="3">
    <source>
        <dbReference type="EMBL" id="MFC5528541.1"/>
    </source>
</evidence>